<dbReference type="GO" id="GO:0005737">
    <property type="term" value="C:cytoplasm"/>
    <property type="evidence" value="ECO:0007669"/>
    <property type="project" value="TreeGrafter"/>
</dbReference>
<sequence>MTIQKTTSSAVIESASFEKLTELHDDVNGCERHRTVMLDPVAQHLFAEVCTQSPHKPHMVLSAIWAVVLNRFTETDNAKFALFGARQETKLSGLYGGDGQTYCITLGPGMGVRQIMSPENWQVSDYAAATTTLNTALFVGSNVAQVHSQRLTQVIAPERHKPYVEDWANLAVLRLQFYLSLVLEKSCKPWKLKIVLSPNALILMHPIAMASAVSQCLIAITTTPDATIEDIDLFSSAQAETIMLWQDAVRVEREGEFLFDIFHQRVLQSPTAIAIDAWDGQWTYQELDKTACQIAAYLQQTREVSFGVPVLVCFEKSGWSLGHCDHASYQQGWRHLYVECKIGRFRIYREIV</sequence>
<dbReference type="Gene3D" id="3.40.50.12780">
    <property type="entry name" value="N-terminal domain of ligase-like"/>
    <property type="match status" value="1"/>
</dbReference>
<dbReference type="GO" id="GO:0016874">
    <property type="term" value="F:ligase activity"/>
    <property type="evidence" value="ECO:0007669"/>
    <property type="project" value="UniProtKB-KW"/>
</dbReference>
<dbReference type="OrthoDB" id="4510984at2759"/>
<evidence type="ECO:0000256" key="3">
    <source>
        <dbReference type="ARBA" id="ARBA00022598"/>
    </source>
</evidence>
<dbReference type="Gene3D" id="3.30.559.30">
    <property type="entry name" value="Nonribosomal peptide synthetase, condensation domain"/>
    <property type="match status" value="1"/>
</dbReference>
<evidence type="ECO:0000313" key="4">
    <source>
        <dbReference type="EMBL" id="KAF7133884.1"/>
    </source>
</evidence>
<dbReference type="GO" id="GO:0044550">
    <property type="term" value="P:secondary metabolite biosynthetic process"/>
    <property type="evidence" value="ECO:0007669"/>
    <property type="project" value="TreeGrafter"/>
</dbReference>
<keyword evidence="3" id="KW-0436">Ligase</keyword>
<dbReference type="GO" id="GO:0043041">
    <property type="term" value="P:amino acid activation for nonribosomal peptide biosynthetic process"/>
    <property type="evidence" value="ECO:0007669"/>
    <property type="project" value="TreeGrafter"/>
</dbReference>
<accession>A0A8H6UJC7</accession>
<keyword evidence="2" id="KW-0597">Phosphoprotein</keyword>
<keyword evidence="1" id="KW-0596">Phosphopantetheine</keyword>
<evidence type="ECO:0000313" key="5">
    <source>
        <dbReference type="Proteomes" id="UP000630445"/>
    </source>
</evidence>
<dbReference type="PANTHER" id="PTHR45527:SF16">
    <property type="entry name" value="NONRIBOSOMAL PEPTIDE SYNTHASE ATNA-RELATED"/>
    <property type="match status" value="1"/>
</dbReference>
<organism evidence="4 5">
    <name type="scientific">Aspergillus hiratsukae</name>
    <dbReference type="NCBI Taxonomy" id="1194566"/>
    <lineage>
        <taxon>Eukaryota</taxon>
        <taxon>Fungi</taxon>
        <taxon>Dikarya</taxon>
        <taxon>Ascomycota</taxon>
        <taxon>Pezizomycotina</taxon>
        <taxon>Eurotiomycetes</taxon>
        <taxon>Eurotiomycetidae</taxon>
        <taxon>Eurotiales</taxon>
        <taxon>Aspergillaceae</taxon>
        <taxon>Aspergillus</taxon>
        <taxon>Aspergillus subgen. Fumigati</taxon>
    </lineage>
</organism>
<protein>
    <submittedName>
        <fullName evidence="4">Uncharacterized protein</fullName>
    </submittedName>
</protein>
<evidence type="ECO:0000256" key="1">
    <source>
        <dbReference type="ARBA" id="ARBA00022450"/>
    </source>
</evidence>
<dbReference type="SUPFAM" id="SSF56801">
    <property type="entry name" value="Acetyl-CoA synthetase-like"/>
    <property type="match status" value="1"/>
</dbReference>
<proteinExistence type="predicted"/>
<dbReference type="AlphaFoldDB" id="A0A8H6UJC7"/>
<name>A0A8H6UJC7_9EURO</name>
<keyword evidence="5" id="KW-1185">Reference proteome</keyword>
<reference evidence="4" key="1">
    <citation type="submission" date="2020-06" db="EMBL/GenBank/DDBJ databases">
        <title>Draft genome sequences of strains closely related to Aspergillus parafelis and Aspergillus hiratsukae.</title>
        <authorList>
            <person name="Dos Santos R.A.C."/>
            <person name="Rivero-Menendez O."/>
            <person name="Steenwyk J.L."/>
            <person name="Mead M.E."/>
            <person name="Goldman G.H."/>
            <person name="Alastruey-Izquierdo A."/>
            <person name="Rokas A."/>
        </authorList>
    </citation>
    <scope>NUCLEOTIDE SEQUENCE</scope>
    <source>
        <strain evidence="4">CNM-CM5793</strain>
    </source>
</reference>
<dbReference type="EMBL" id="JACBAD010001799">
    <property type="protein sequence ID" value="KAF7133884.1"/>
    <property type="molecule type" value="Genomic_DNA"/>
</dbReference>
<dbReference type="InterPro" id="IPR042099">
    <property type="entry name" value="ANL_N_sf"/>
</dbReference>
<dbReference type="GO" id="GO:0031177">
    <property type="term" value="F:phosphopantetheine binding"/>
    <property type="evidence" value="ECO:0007669"/>
    <property type="project" value="TreeGrafter"/>
</dbReference>
<dbReference type="Proteomes" id="UP000630445">
    <property type="component" value="Unassembled WGS sequence"/>
</dbReference>
<comment type="caution">
    <text evidence="4">The sequence shown here is derived from an EMBL/GenBank/DDBJ whole genome shotgun (WGS) entry which is preliminary data.</text>
</comment>
<evidence type="ECO:0000256" key="2">
    <source>
        <dbReference type="ARBA" id="ARBA00022553"/>
    </source>
</evidence>
<gene>
    <name evidence="4" type="ORF">CNMCM5793_005350</name>
</gene>
<dbReference type="PANTHER" id="PTHR45527">
    <property type="entry name" value="NONRIBOSOMAL PEPTIDE SYNTHETASE"/>
    <property type="match status" value="1"/>
</dbReference>